<dbReference type="GO" id="GO:0004252">
    <property type="term" value="F:serine-type endopeptidase activity"/>
    <property type="evidence" value="ECO:0007669"/>
    <property type="project" value="UniProtKB-UniRule"/>
</dbReference>
<dbReference type="InterPro" id="IPR000209">
    <property type="entry name" value="Peptidase_S8/S53_dom"/>
</dbReference>
<dbReference type="FunFam" id="3.30.70.80:FF:000002">
    <property type="entry name" value="Subtilisin-like protease SBT5.3"/>
    <property type="match status" value="1"/>
</dbReference>
<dbReference type="InterPro" id="IPR010259">
    <property type="entry name" value="S8pro/Inhibitor_I9"/>
</dbReference>
<organism evidence="14 15">
    <name type="scientific">Capsella rubella</name>
    <dbReference type="NCBI Taxonomy" id="81985"/>
    <lineage>
        <taxon>Eukaryota</taxon>
        <taxon>Viridiplantae</taxon>
        <taxon>Streptophyta</taxon>
        <taxon>Embryophyta</taxon>
        <taxon>Tracheophyta</taxon>
        <taxon>Spermatophyta</taxon>
        <taxon>Magnoliopsida</taxon>
        <taxon>eudicotyledons</taxon>
        <taxon>Gunneridae</taxon>
        <taxon>Pentapetalae</taxon>
        <taxon>rosids</taxon>
        <taxon>malvids</taxon>
        <taxon>Brassicales</taxon>
        <taxon>Brassicaceae</taxon>
        <taxon>Camelineae</taxon>
        <taxon>Capsella</taxon>
    </lineage>
</organism>
<dbReference type="Pfam" id="PF02225">
    <property type="entry name" value="PA"/>
    <property type="match status" value="1"/>
</dbReference>
<dbReference type="Gene3D" id="2.60.40.2310">
    <property type="match status" value="1"/>
</dbReference>
<dbReference type="PROSITE" id="PS51257">
    <property type="entry name" value="PROKAR_LIPOPROTEIN"/>
    <property type="match status" value="1"/>
</dbReference>
<dbReference type="InterPro" id="IPR034197">
    <property type="entry name" value="Peptidases_S8_3"/>
</dbReference>
<evidence type="ECO:0000256" key="3">
    <source>
        <dbReference type="ARBA" id="ARBA00022729"/>
    </source>
</evidence>
<dbReference type="InterPro" id="IPR041469">
    <property type="entry name" value="Subtilisin-like_FN3"/>
</dbReference>
<dbReference type="Gene3D" id="3.30.70.80">
    <property type="entry name" value="Peptidase S8 propeptide/proteinase inhibitor I9"/>
    <property type="match status" value="1"/>
</dbReference>
<dbReference type="InterPro" id="IPR023828">
    <property type="entry name" value="Peptidase_S8_Ser-AS"/>
</dbReference>
<dbReference type="STRING" id="81985.R0GNJ5"/>
<feature type="domain" description="PA" evidence="11">
    <location>
        <begin position="393"/>
        <end position="482"/>
    </location>
</feature>
<evidence type="ECO:0000256" key="4">
    <source>
        <dbReference type="ARBA" id="ARBA00022801"/>
    </source>
</evidence>
<evidence type="ECO:0000259" key="13">
    <source>
        <dbReference type="Pfam" id="PF17766"/>
    </source>
</evidence>
<evidence type="ECO:0000256" key="9">
    <source>
        <dbReference type="SAM" id="SignalP"/>
    </source>
</evidence>
<evidence type="ECO:0000256" key="6">
    <source>
        <dbReference type="ARBA" id="ARBA00023180"/>
    </source>
</evidence>
<evidence type="ECO:0000256" key="1">
    <source>
        <dbReference type="ARBA" id="ARBA00011073"/>
    </source>
</evidence>
<accession>R0GNJ5</accession>
<dbReference type="InterPro" id="IPR003137">
    <property type="entry name" value="PA_domain"/>
</dbReference>
<dbReference type="Gene3D" id="3.40.50.200">
    <property type="entry name" value="Peptidase S8/S53 domain"/>
    <property type="match status" value="1"/>
</dbReference>
<dbReference type="Pfam" id="PF00082">
    <property type="entry name" value="Peptidase_S8"/>
    <property type="match status" value="1"/>
</dbReference>
<keyword evidence="6" id="KW-0325">Glycoprotein</keyword>
<evidence type="ECO:0000259" key="10">
    <source>
        <dbReference type="Pfam" id="PF00082"/>
    </source>
</evidence>
<keyword evidence="15" id="KW-1185">Reference proteome</keyword>
<dbReference type="PROSITE" id="PS51892">
    <property type="entry name" value="SUBTILASE"/>
    <property type="match status" value="1"/>
</dbReference>
<dbReference type="AlphaFoldDB" id="R0GNJ5"/>
<protein>
    <submittedName>
        <fullName evidence="14">Uncharacterized protein</fullName>
    </submittedName>
</protein>
<dbReference type="InterPro" id="IPR045051">
    <property type="entry name" value="SBT"/>
</dbReference>
<evidence type="ECO:0000256" key="8">
    <source>
        <dbReference type="PROSITE-ProRule" id="PRU01240"/>
    </source>
</evidence>
<evidence type="ECO:0000259" key="11">
    <source>
        <dbReference type="Pfam" id="PF02225"/>
    </source>
</evidence>
<dbReference type="EMBL" id="KB870812">
    <property type="protein sequence ID" value="EOA12763.1"/>
    <property type="molecule type" value="Genomic_DNA"/>
</dbReference>
<proteinExistence type="inferred from homology"/>
<dbReference type="PRINTS" id="PR00723">
    <property type="entry name" value="SUBTILISIN"/>
</dbReference>
<feature type="domain" description="Peptidase S8/S53" evidence="10">
    <location>
        <begin position="149"/>
        <end position="621"/>
    </location>
</feature>
<dbReference type="GO" id="GO:0006508">
    <property type="term" value="P:proteolysis"/>
    <property type="evidence" value="ECO:0007669"/>
    <property type="project" value="UniProtKB-KW"/>
</dbReference>
<feature type="chain" id="PRO_5004341334" evidence="9">
    <location>
        <begin position="20"/>
        <end position="796"/>
    </location>
</feature>
<dbReference type="MEROPS" id="S08.A05"/>
<dbReference type="eggNOG" id="ENOG502QRC5">
    <property type="taxonomic scope" value="Eukaryota"/>
</dbReference>
<dbReference type="Proteomes" id="UP000029121">
    <property type="component" value="Unassembled WGS sequence"/>
</dbReference>
<dbReference type="InterPro" id="IPR037045">
    <property type="entry name" value="S8pro/Inhibitor_I9_sf"/>
</dbReference>
<dbReference type="InterPro" id="IPR015500">
    <property type="entry name" value="Peptidase_S8_subtilisin-rel"/>
</dbReference>
<evidence type="ECO:0000256" key="7">
    <source>
        <dbReference type="PIRSR" id="PIRSR615500-1"/>
    </source>
</evidence>
<dbReference type="SUPFAM" id="SSF52743">
    <property type="entry name" value="Subtilisin-like"/>
    <property type="match status" value="1"/>
</dbReference>
<evidence type="ECO:0000313" key="14">
    <source>
        <dbReference type="EMBL" id="EOA12763.1"/>
    </source>
</evidence>
<dbReference type="Pfam" id="PF05922">
    <property type="entry name" value="Inhibitor_I9"/>
    <property type="match status" value="1"/>
</dbReference>
<dbReference type="PANTHER" id="PTHR10795">
    <property type="entry name" value="PROPROTEIN CONVERTASE SUBTILISIN/KEXIN"/>
    <property type="match status" value="1"/>
</dbReference>
<dbReference type="PROSITE" id="PS00138">
    <property type="entry name" value="SUBTILASE_SER"/>
    <property type="match status" value="1"/>
</dbReference>
<feature type="active site" description="Charge relay system" evidence="7 8">
    <location>
        <position position="582"/>
    </location>
</feature>
<keyword evidence="3 9" id="KW-0732">Signal</keyword>
<dbReference type="CDD" id="cd02120">
    <property type="entry name" value="PA_subtilisin_like"/>
    <property type="match status" value="1"/>
</dbReference>
<evidence type="ECO:0000259" key="12">
    <source>
        <dbReference type="Pfam" id="PF05922"/>
    </source>
</evidence>
<dbReference type="Gene3D" id="3.50.30.30">
    <property type="match status" value="1"/>
</dbReference>
<reference evidence="15" key="1">
    <citation type="journal article" date="2013" name="Nat. Genet.">
        <title>The Capsella rubella genome and the genomic consequences of rapid mating system evolution.</title>
        <authorList>
            <person name="Slotte T."/>
            <person name="Hazzouri K.M."/>
            <person name="Agren J.A."/>
            <person name="Koenig D."/>
            <person name="Maumus F."/>
            <person name="Guo Y.L."/>
            <person name="Steige K."/>
            <person name="Platts A.E."/>
            <person name="Escobar J.S."/>
            <person name="Newman L.K."/>
            <person name="Wang W."/>
            <person name="Mandakova T."/>
            <person name="Vello E."/>
            <person name="Smith L.M."/>
            <person name="Henz S.R."/>
            <person name="Steffen J."/>
            <person name="Takuno S."/>
            <person name="Brandvain Y."/>
            <person name="Coop G."/>
            <person name="Andolfatto P."/>
            <person name="Hu T.T."/>
            <person name="Blanchette M."/>
            <person name="Clark R.M."/>
            <person name="Quesneville H."/>
            <person name="Nordborg M."/>
            <person name="Gaut B.S."/>
            <person name="Lysak M.A."/>
            <person name="Jenkins J."/>
            <person name="Grimwood J."/>
            <person name="Chapman J."/>
            <person name="Prochnik S."/>
            <person name="Shu S."/>
            <person name="Rokhsar D."/>
            <person name="Schmutz J."/>
            <person name="Weigel D."/>
            <person name="Wright S.I."/>
        </authorList>
    </citation>
    <scope>NUCLEOTIDE SEQUENCE [LARGE SCALE GENOMIC DNA]</scope>
    <source>
        <strain evidence="15">cv. Monte Gargano</strain>
    </source>
</reference>
<feature type="domain" description="Subtilisin-like protease fibronectin type-III" evidence="13">
    <location>
        <begin position="689"/>
        <end position="793"/>
    </location>
</feature>
<keyword evidence="2 8" id="KW-0645">Protease</keyword>
<feature type="domain" description="Inhibitor I9" evidence="12">
    <location>
        <begin position="25"/>
        <end position="103"/>
    </location>
</feature>
<evidence type="ECO:0000313" key="15">
    <source>
        <dbReference type="Proteomes" id="UP000029121"/>
    </source>
</evidence>
<sequence length="796" mass="86866">MRRIFLTLLLCLVPLLASCTKEKHVYIVYFGEHKGDKAFHEIEAHHHSYLQSVKESEEDAKSSLLYSYKHSINGFAAELTPDQASRLKGLRGVVSVFKSNPRKYKIHTTRSWEFVGLKDEDELYLDAYKYNVNDRFRVGRKFLSKAKHGDGVIVGVIDSGVWPESRSFDDKGMGPIPESWKGICQTGVAFNSSHCNRYYSRGYERYYGQFNAEANRDFLSPRDADGHGSHTASTAVGRRVNGVSALGGIARGTASGGASLARLAVYKACWTVPNAQKYVTNTCFDEDMLAAFDDAIADGVNVISISIGAVEPHTYSEDGIAIGSLHAVKRDIVVAASAGNDGPDGATLSNPAPWIITVGASSLDRYFVGRLELGDGFQFESDSLTTLKMDNFAPLVNSLDVAVPGCTREEASQCVPNSLSPDLARGKVILCMRGFGSSRSTIGKSIEVKRAGGVGMILANSRAGDGFDVVSHFVPTALVFSSTVGRILDYMYNDYEPVAFIKPAETILYGYQPQDSVYPYKPAPFMTSFSSRGPNWVDANILKPDIIAPGLNILAAWSGADSASKASIDRRVIDYNLDSGTSMSCPHVAGAIALLKSMHPTWSSAAIRSALMTTASMTNEDNEPIQDFDGSPASPFALGSGHFRPTKAQSPGLVYDASYRSYLLYCCSVGLTNLDPTFRCPSQIPPGYNLNYPSVSIPDLIGTVTVTRTVTCVGRSSNSTSVYVFNAQPPFGVNVMAEPNVLVFDRIGQKKRFNIIFRTDRYEFTGEARRNQYRFGWFSWSDGHHVVRSPIAVSLV</sequence>
<dbReference type="Pfam" id="PF17766">
    <property type="entry name" value="fn3_6"/>
    <property type="match status" value="1"/>
</dbReference>
<evidence type="ECO:0000256" key="5">
    <source>
        <dbReference type="ARBA" id="ARBA00022825"/>
    </source>
</evidence>
<comment type="similarity">
    <text evidence="1 8">Belongs to the peptidase S8 family.</text>
</comment>
<evidence type="ECO:0000256" key="2">
    <source>
        <dbReference type="ARBA" id="ARBA00022670"/>
    </source>
</evidence>
<keyword evidence="5 8" id="KW-0720">Serine protease</keyword>
<dbReference type="InterPro" id="IPR036852">
    <property type="entry name" value="Peptidase_S8/S53_dom_sf"/>
</dbReference>
<feature type="active site" description="Charge relay system" evidence="7 8">
    <location>
        <position position="227"/>
    </location>
</feature>
<feature type="active site" description="Charge relay system" evidence="7 8">
    <location>
        <position position="158"/>
    </location>
</feature>
<feature type="signal peptide" evidence="9">
    <location>
        <begin position="1"/>
        <end position="19"/>
    </location>
</feature>
<dbReference type="FunFam" id="3.40.50.200:FF:000006">
    <property type="entry name" value="Subtilisin-like protease SBT1.5"/>
    <property type="match status" value="1"/>
</dbReference>
<dbReference type="CDD" id="cd04852">
    <property type="entry name" value="Peptidases_S8_3"/>
    <property type="match status" value="1"/>
</dbReference>
<keyword evidence="4 8" id="KW-0378">Hydrolase</keyword>
<gene>
    <name evidence="14" type="ORF">CARUB_v10028532mg</name>
</gene>
<name>R0GNJ5_9BRAS</name>